<name>A0A7D5Z5G3_9HYPO</name>
<organism evidence="1 2">
    <name type="scientific">Metarhizium brunneum</name>
    <dbReference type="NCBI Taxonomy" id="500148"/>
    <lineage>
        <taxon>Eukaryota</taxon>
        <taxon>Fungi</taxon>
        <taxon>Dikarya</taxon>
        <taxon>Ascomycota</taxon>
        <taxon>Pezizomycotina</taxon>
        <taxon>Sordariomycetes</taxon>
        <taxon>Hypocreomycetidae</taxon>
        <taxon>Hypocreales</taxon>
        <taxon>Clavicipitaceae</taxon>
        <taxon>Metarhizium</taxon>
    </lineage>
</organism>
<sequence>MGAIFAQMGMDSQMRIDILFDFKKATTVKLPAAFFTNFPRSLMCRKNCATSNRHISRIMRERPERPERHRGILQIVRGSRPKRYENPMSSFFDS</sequence>
<dbReference type="KEGG" id="mbrn:90968214"/>
<accession>A0A7D5Z5G3</accession>
<dbReference type="RefSeq" id="XP_065987927.1">
    <property type="nucleotide sequence ID" value="XM_066131697.1"/>
</dbReference>
<evidence type="ECO:0000313" key="2">
    <source>
        <dbReference type="Proteomes" id="UP000510686"/>
    </source>
</evidence>
<dbReference type="GeneID" id="90968214"/>
<proteinExistence type="predicted"/>
<dbReference type="Proteomes" id="UP000510686">
    <property type="component" value="Chromosome 7"/>
</dbReference>
<dbReference type="AlphaFoldDB" id="A0A7D5Z5G3"/>
<reference evidence="1 2" key="1">
    <citation type="submission" date="2020-07" db="EMBL/GenBank/DDBJ databases">
        <title>Telomere length de novo assembly of all 7 chromosomes of the fungus, Metarhizium brunneum, using a novel assembly pipeline.</title>
        <authorList>
            <person name="Saud z."/>
            <person name="Kortsinoglou A."/>
            <person name="Kouvelis V.N."/>
            <person name="Butt T.M."/>
        </authorList>
    </citation>
    <scope>NUCLEOTIDE SEQUENCE [LARGE SCALE GENOMIC DNA]</scope>
    <source>
        <strain evidence="1 2">4556</strain>
    </source>
</reference>
<evidence type="ECO:0000313" key="1">
    <source>
        <dbReference type="EMBL" id="QLI74524.1"/>
    </source>
</evidence>
<gene>
    <name evidence="1" type="primary">orsA</name>
    <name evidence="1" type="ORF">G6M90_00g106060</name>
</gene>
<keyword evidence="2" id="KW-1185">Reference proteome</keyword>
<protein>
    <submittedName>
        <fullName evidence="1">Orsellinic acid synthase</fullName>
    </submittedName>
</protein>
<dbReference type="EMBL" id="CP058938">
    <property type="protein sequence ID" value="QLI74524.1"/>
    <property type="molecule type" value="Genomic_DNA"/>
</dbReference>